<sequence>MWFDTNETTESKLHDYVLGLTIFCFRYVFRLANKLWSGILENYYLPRASTYFSHLSESLRQNKKFKLIEWRKQWIPMSNKWQECNELYPVKAKGEGLTISQALYEKHFS</sequence>
<protein>
    <submittedName>
        <fullName evidence="2">Alpha-N-acetylglucosaminidase</fullName>
    </submittedName>
</protein>
<reference evidence="2 4" key="2">
    <citation type="journal article" date="2014" name="BMC Genomics">
        <title>An improved genome release (version Mt4.0) for the model legume Medicago truncatula.</title>
        <authorList>
            <person name="Tang H."/>
            <person name="Krishnakumar V."/>
            <person name="Bidwell S."/>
            <person name="Rosen B."/>
            <person name="Chan A."/>
            <person name="Zhou S."/>
            <person name="Gentzbittel L."/>
            <person name="Childs K.L."/>
            <person name="Yandell M."/>
            <person name="Gundlach H."/>
            <person name="Mayer K.F."/>
            <person name="Schwartz D.C."/>
            <person name="Town C.D."/>
        </authorList>
    </citation>
    <scope>GENOME REANNOTATION</scope>
    <source>
        <strain evidence="2">A17</strain>
        <strain evidence="3 4">cv. Jemalong A17</strain>
    </source>
</reference>
<reference evidence="2 4" key="1">
    <citation type="journal article" date="2011" name="Nature">
        <title>The Medicago genome provides insight into the evolution of rhizobial symbioses.</title>
        <authorList>
            <person name="Young N.D."/>
            <person name="Debelle F."/>
            <person name="Oldroyd G.E."/>
            <person name="Geurts R."/>
            <person name="Cannon S.B."/>
            <person name="Udvardi M.K."/>
            <person name="Benedito V.A."/>
            <person name="Mayer K.F."/>
            <person name="Gouzy J."/>
            <person name="Schoof H."/>
            <person name="Van de Peer Y."/>
            <person name="Proost S."/>
            <person name="Cook D.R."/>
            <person name="Meyers B.C."/>
            <person name="Spannagl M."/>
            <person name="Cheung F."/>
            <person name="De Mita S."/>
            <person name="Krishnakumar V."/>
            <person name="Gundlach H."/>
            <person name="Zhou S."/>
            <person name="Mudge J."/>
            <person name="Bharti A.K."/>
            <person name="Murray J.D."/>
            <person name="Naoumkina M.A."/>
            <person name="Rosen B."/>
            <person name="Silverstein K.A."/>
            <person name="Tang H."/>
            <person name="Rombauts S."/>
            <person name="Zhao P.X."/>
            <person name="Zhou P."/>
            <person name="Barbe V."/>
            <person name="Bardou P."/>
            <person name="Bechner M."/>
            <person name="Bellec A."/>
            <person name="Berger A."/>
            <person name="Berges H."/>
            <person name="Bidwell S."/>
            <person name="Bisseling T."/>
            <person name="Choisne N."/>
            <person name="Couloux A."/>
            <person name="Denny R."/>
            <person name="Deshpande S."/>
            <person name="Dai X."/>
            <person name="Doyle J.J."/>
            <person name="Dudez A.M."/>
            <person name="Farmer A.D."/>
            <person name="Fouteau S."/>
            <person name="Franken C."/>
            <person name="Gibelin C."/>
            <person name="Gish J."/>
            <person name="Goldstein S."/>
            <person name="Gonzalez A.J."/>
            <person name="Green P.J."/>
            <person name="Hallab A."/>
            <person name="Hartog M."/>
            <person name="Hua A."/>
            <person name="Humphray S.J."/>
            <person name="Jeong D.H."/>
            <person name="Jing Y."/>
            <person name="Jocker A."/>
            <person name="Kenton S.M."/>
            <person name="Kim D.J."/>
            <person name="Klee K."/>
            <person name="Lai H."/>
            <person name="Lang C."/>
            <person name="Lin S."/>
            <person name="Macmil S.L."/>
            <person name="Magdelenat G."/>
            <person name="Matthews L."/>
            <person name="McCorrison J."/>
            <person name="Monaghan E.L."/>
            <person name="Mun J.H."/>
            <person name="Najar F.Z."/>
            <person name="Nicholson C."/>
            <person name="Noirot C."/>
            <person name="O'Bleness M."/>
            <person name="Paule C.R."/>
            <person name="Poulain J."/>
            <person name="Prion F."/>
            <person name="Qin B."/>
            <person name="Qu C."/>
            <person name="Retzel E.F."/>
            <person name="Riddle C."/>
            <person name="Sallet E."/>
            <person name="Samain S."/>
            <person name="Samson N."/>
            <person name="Sanders I."/>
            <person name="Saurat O."/>
            <person name="Scarpelli C."/>
            <person name="Schiex T."/>
            <person name="Segurens B."/>
            <person name="Severin A.J."/>
            <person name="Sherrier D.J."/>
            <person name="Shi R."/>
            <person name="Sims S."/>
            <person name="Singer S.R."/>
            <person name="Sinharoy S."/>
            <person name="Sterck L."/>
            <person name="Viollet A."/>
            <person name="Wang B.B."/>
            <person name="Wang K."/>
            <person name="Wang M."/>
            <person name="Wang X."/>
            <person name="Warfsmann J."/>
            <person name="Weissenbach J."/>
            <person name="White D.D."/>
            <person name="White J.D."/>
            <person name="Wiley G.B."/>
            <person name="Wincker P."/>
            <person name="Xing Y."/>
            <person name="Yang L."/>
            <person name="Yao Z."/>
            <person name="Ying F."/>
            <person name="Zhai J."/>
            <person name="Zhou L."/>
            <person name="Zuber A."/>
            <person name="Denarie J."/>
            <person name="Dixon R.A."/>
            <person name="May G.D."/>
            <person name="Schwartz D.C."/>
            <person name="Rogers J."/>
            <person name="Quetier F."/>
            <person name="Town C.D."/>
            <person name="Roe B.A."/>
        </authorList>
    </citation>
    <scope>NUCLEOTIDE SEQUENCE [LARGE SCALE GENOMIC DNA]</scope>
    <source>
        <strain evidence="2">A17</strain>
        <strain evidence="3 4">cv. Jemalong A17</strain>
    </source>
</reference>
<dbReference type="EMBL" id="CM001219">
    <property type="protein sequence ID" value="KEH33327.1"/>
    <property type="molecule type" value="Genomic_DNA"/>
</dbReference>
<proteinExistence type="predicted"/>
<dbReference type="InterPro" id="IPR007781">
    <property type="entry name" value="NAGLU"/>
</dbReference>
<accession>A0A072UUN6</accession>
<gene>
    <name evidence="2" type="ordered locus">MTR_3g435710</name>
</gene>
<organism evidence="2 4">
    <name type="scientific">Medicago truncatula</name>
    <name type="common">Barrel medic</name>
    <name type="synonym">Medicago tribuloides</name>
    <dbReference type="NCBI Taxonomy" id="3880"/>
    <lineage>
        <taxon>Eukaryota</taxon>
        <taxon>Viridiplantae</taxon>
        <taxon>Streptophyta</taxon>
        <taxon>Embryophyta</taxon>
        <taxon>Tracheophyta</taxon>
        <taxon>Spermatophyta</taxon>
        <taxon>Magnoliopsida</taxon>
        <taxon>eudicotyledons</taxon>
        <taxon>Gunneridae</taxon>
        <taxon>Pentapetalae</taxon>
        <taxon>rosids</taxon>
        <taxon>fabids</taxon>
        <taxon>Fabales</taxon>
        <taxon>Fabaceae</taxon>
        <taxon>Papilionoideae</taxon>
        <taxon>50 kb inversion clade</taxon>
        <taxon>NPAAA clade</taxon>
        <taxon>Hologalegina</taxon>
        <taxon>IRL clade</taxon>
        <taxon>Trifolieae</taxon>
        <taxon>Medicago</taxon>
    </lineage>
</organism>
<dbReference type="HOGENOM" id="CLU_2187820_0_0_1"/>
<dbReference type="Proteomes" id="UP000002051">
    <property type="component" value="Chromosome 3"/>
</dbReference>
<dbReference type="EnsemblPlants" id="KEH33327">
    <property type="protein sequence ID" value="KEH33327"/>
    <property type="gene ID" value="MTR_3g435710"/>
</dbReference>
<dbReference type="AlphaFoldDB" id="A0A072UUN6"/>
<feature type="domain" description="Alpha-N-acetylglucosaminidase C-terminal" evidence="1">
    <location>
        <begin position="32"/>
        <end position="106"/>
    </location>
</feature>
<dbReference type="Pfam" id="PF12972">
    <property type="entry name" value="NAGLU_C"/>
    <property type="match status" value="1"/>
</dbReference>
<dbReference type="STRING" id="3880.A0A072UUN6"/>
<name>A0A072UUN6_MEDTR</name>
<evidence type="ECO:0000259" key="1">
    <source>
        <dbReference type="Pfam" id="PF12972"/>
    </source>
</evidence>
<evidence type="ECO:0000313" key="3">
    <source>
        <dbReference type="EnsemblPlants" id="KEH33327"/>
    </source>
</evidence>
<dbReference type="PANTHER" id="PTHR12872:SF1">
    <property type="entry name" value="ALPHA-N-ACETYLGLUCOSAMINIDASE"/>
    <property type="match status" value="1"/>
</dbReference>
<dbReference type="Gene3D" id="1.20.120.670">
    <property type="entry name" value="N-acetyl-b-d-glucoasminidase"/>
    <property type="match status" value="1"/>
</dbReference>
<evidence type="ECO:0000313" key="2">
    <source>
        <dbReference type="EMBL" id="KEH33327.1"/>
    </source>
</evidence>
<reference evidence="3" key="3">
    <citation type="submission" date="2015-04" db="UniProtKB">
        <authorList>
            <consortium name="EnsemblPlants"/>
        </authorList>
    </citation>
    <scope>IDENTIFICATION</scope>
    <source>
        <strain evidence="3">cv. Jemalong A17</strain>
    </source>
</reference>
<keyword evidence="4" id="KW-1185">Reference proteome</keyword>
<dbReference type="InterPro" id="IPR024732">
    <property type="entry name" value="NAGLU_C"/>
</dbReference>
<dbReference type="PANTHER" id="PTHR12872">
    <property type="entry name" value="ALPHA-N-ACETYLGLUCOSAMINIDASE"/>
    <property type="match status" value="1"/>
</dbReference>
<evidence type="ECO:0000313" key="4">
    <source>
        <dbReference type="Proteomes" id="UP000002051"/>
    </source>
</evidence>